<name>A0A1M6MNP4_PARC5</name>
<evidence type="ECO:0000313" key="1">
    <source>
        <dbReference type="EMBL" id="SHJ85125.1"/>
    </source>
</evidence>
<dbReference type="AlphaFoldDB" id="A0A1M6MNP4"/>
<keyword evidence="2" id="KW-1185">Reference proteome</keyword>
<dbReference type="RefSeq" id="WP_073148219.1">
    <property type="nucleotide sequence ID" value="NZ_FRAG01000011.1"/>
</dbReference>
<protein>
    <submittedName>
        <fullName evidence="1">Uncharacterized protein</fullName>
    </submittedName>
</protein>
<organism evidence="1 2">
    <name type="scientific">Paramaledivibacter caminithermalis (strain DSM 15212 / CIP 107654 / DViRD3)</name>
    <name type="common">Clostridium caminithermale</name>
    <dbReference type="NCBI Taxonomy" id="1121301"/>
    <lineage>
        <taxon>Bacteria</taxon>
        <taxon>Bacillati</taxon>
        <taxon>Bacillota</taxon>
        <taxon>Clostridia</taxon>
        <taxon>Peptostreptococcales</taxon>
        <taxon>Caminicellaceae</taxon>
        <taxon>Paramaledivibacter</taxon>
    </lineage>
</organism>
<accession>A0A1M6MNP4</accession>
<dbReference type="EMBL" id="FRAG01000011">
    <property type="protein sequence ID" value="SHJ85125.1"/>
    <property type="molecule type" value="Genomic_DNA"/>
</dbReference>
<gene>
    <name evidence="1" type="ORF">SAMN02745912_01347</name>
</gene>
<dbReference type="Proteomes" id="UP000184465">
    <property type="component" value="Unassembled WGS sequence"/>
</dbReference>
<reference evidence="1 2" key="1">
    <citation type="submission" date="2016-11" db="EMBL/GenBank/DDBJ databases">
        <authorList>
            <person name="Jaros S."/>
            <person name="Januszkiewicz K."/>
            <person name="Wedrychowicz H."/>
        </authorList>
    </citation>
    <scope>NUCLEOTIDE SEQUENCE [LARGE SCALE GENOMIC DNA]</scope>
    <source>
        <strain evidence="1 2">DSM 15212</strain>
    </source>
</reference>
<evidence type="ECO:0000313" key="2">
    <source>
        <dbReference type="Proteomes" id="UP000184465"/>
    </source>
</evidence>
<sequence>MRKPWEEDEDMVIVEGLQKKGLIEGAVVAEEIEKNNRLENMYLFKPTLYIKLRKNHNINY</sequence>
<proteinExistence type="predicted"/>